<keyword evidence="2" id="KW-1185">Reference proteome</keyword>
<proteinExistence type="predicted"/>
<dbReference type="InterPro" id="IPR022453">
    <property type="entry name" value="Znf_MqsA-type"/>
</dbReference>
<dbReference type="NCBIfam" id="TIGR03831">
    <property type="entry name" value="YgiT_finger"/>
    <property type="match status" value="1"/>
</dbReference>
<name>A0ABR7ZXG5_9CYAN</name>
<dbReference type="EMBL" id="JACJQB010000019">
    <property type="protein sequence ID" value="MBD2188658.1"/>
    <property type="molecule type" value="Genomic_DNA"/>
</dbReference>
<protein>
    <submittedName>
        <fullName evidence="1">YgiT-type zinc finger protein</fullName>
    </submittedName>
</protein>
<comment type="caution">
    <text evidence="1">The sequence shown here is derived from an EMBL/GenBank/DDBJ whole genome shotgun (WGS) entry which is preliminary data.</text>
</comment>
<dbReference type="RefSeq" id="WP_190403507.1">
    <property type="nucleotide sequence ID" value="NZ_JACJQB010000019.1"/>
</dbReference>
<evidence type="ECO:0000313" key="2">
    <source>
        <dbReference type="Proteomes" id="UP000642094"/>
    </source>
</evidence>
<reference evidence="1 2" key="1">
    <citation type="journal article" date="2020" name="ISME J.">
        <title>Comparative genomics reveals insights into cyanobacterial evolution and habitat adaptation.</title>
        <authorList>
            <person name="Chen M.Y."/>
            <person name="Teng W.K."/>
            <person name="Zhao L."/>
            <person name="Hu C.X."/>
            <person name="Zhou Y.K."/>
            <person name="Han B.P."/>
            <person name="Song L.R."/>
            <person name="Shu W.S."/>
        </authorList>
    </citation>
    <scope>NUCLEOTIDE SEQUENCE [LARGE SCALE GENOMIC DNA]</scope>
    <source>
        <strain evidence="1 2">FACHB-723</strain>
    </source>
</reference>
<gene>
    <name evidence="1" type="ORF">H6F41_10945</name>
</gene>
<evidence type="ECO:0000313" key="1">
    <source>
        <dbReference type="EMBL" id="MBD2188658.1"/>
    </source>
</evidence>
<accession>A0ABR7ZXG5</accession>
<sequence length="82" mass="9164">MFKCHVCSSNDSHLEYVNEVFEIGGKFYLVENIPATVCSRCGEEIFSAETSEAIRVMLHGESKPIKSVVLDVFSYQQEAKAS</sequence>
<dbReference type="Gene3D" id="3.10.20.860">
    <property type="match status" value="1"/>
</dbReference>
<organism evidence="1 2">
    <name type="scientific">Pseudanabaena mucicola FACHB-723</name>
    <dbReference type="NCBI Taxonomy" id="2692860"/>
    <lineage>
        <taxon>Bacteria</taxon>
        <taxon>Bacillati</taxon>
        <taxon>Cyanobacteriota</taxon>
        <taxon>Cyanophyceae</taxon>
        <taxon>Pseudanabaenales</taxon>
        <taxon>Pseudanabaenaceae</taxon>
        <taxon>Pseudanabaena</taxon>
    </lineage>
</organism>
<dbReference type="Proteomes" id="UP000642094">
    <property type="component" value="Unassembled WGS sequence"/>
</dbReference>